<gene>
    <name evidence="3" type="ORF">CPT_MTx_073</name>
</gene>
<comment type="similarity">
    <text evidence="1">Belongs to the short-chain dehydrogenases/reductases (SDR) family.</text>
</comment>
<name>A0A482MGP1_9CAUD</name>
<protein>
    <submittedName>
        <fullName evidence="3">Short-chain dehydrogenase/reductase family protein</fullName>
    </submittedName>
</protein>
<sequence length="224" mass="24597">MRVIVTGSASGLGKAIADTLCEKGYDVIGFDLQSGQDVTNPNATLLGFNQRIDGIINCAGINNNEWFEKINRLDLRHVMDVNAFSMVYMTQAYLPNLIASKGFVLNIVSNAAHIPMTSSLAYNASKAAALMITKQMAHELTPRYGITVFSISPNKLRGTGMSKQIEDNVCKTRGWTPEFAAEYQKKALMHGLETEPQAIADYIVHLLDTGNWKFMSGTDIPFGK</sequence>
<dbReference type="PRINTS" id="PR00080">
    <property type="entry name" value="SDRFAMILY"/>
</dbReference>
<dbReference type="PANTHER" id="PTHR43639:SF1">
    <property type="entry name" value="SHORT-CHAIN DEHYDROGENASE_REDUCTASE FAMILY PROTEIN"/>
    <property type="match status" value="1"/>
</dbReference>
<dbReference type="Pfam" id="PF00106">
    <property type="entry name" value="adh_short"/>
    <property type="match status" value="1"/>
</dbReference>
<evidence type="ECO:0000313" key="3">
    <source>
        <dbReference type="EMBL" id="QBQ72379.1"/>
    </source>
</evidence>
<dbReference type="InterPro" id="IPR002347">
    <property type="entry name" value="SDR_fam"/>
</dbReference>
<dbReference type="CDD" id="cd05233">
    <property type="entry name" value="SDR_c"/>
    <property type="match status" value="1"/>
</dbReference>
<organism evidence="3 4">
    <name type="scientific">Serratia phage MTx</name>
    <dbReference type="NCBI Taxonomy" id="2557553"/>
    <lineage>
        <taxon>Viruses</taxon>
        <taxon>Duplodnaviria</taxon>
        <taxon>Heunggongvirae</taxon>
        <taxon>Uroviricota</taxon>
        <taxon>Caudoviricetes</taxon>
        <taxon>Lindbergviridae</taxon>
        <taxon>Myosmarvirus</taxon>
        <taxon>Myosmarvirus MTx</taxon>
    </lineage>
</organism>
<dbReference type="Proteomes" id="UP000309130">
    <property type="component" value="Segment"/>
</dbReference>
<dbReference type="PROSITE" id="PS00061">
    <property type="entry name" value="ADH_SHORT"/>
    <property type="match status" value="1"/>
</dbReference>
<dbReference type="GO" id="GO:0016491">
    <property type="term" value="F:oxidoreductase activity"/>
    <property type="evidence" value="ECO:0007669"/>
    <property type="project" value="UniProtKB-KW"/>
</dbReference>
<keyword evidence="2" id="KW-0560">Oxidoreductase</keyword>
<dbReference type="PANTHER" id="PTHR43639">
    <property type="entry name" value="OXIDOREDUCTASE, SHORT-CHAIN DEHYDROGENASE/REDUCTASE FAMILY (AFU_ORTHOLOGUE AFUA_5G02870)"/>
    <property type="match status" value="1"/>
</dbReference>
<evidence type="ECO:0000313" key="4">
    <source>
        <dbReference type="Proteomes" id="UP000309130"/>
    </source>
</evidence>
<evidence type="ECO:0000256" key="1">
    <source>
        <dbReference type="ARBA" id="ARBA00006484"/>
    </source>
</evidence>
<keyword evidence="4" id="KW-1185">Reference proteome</keyword>
<accession>A0A482MGP1</accession>
<dbReference type="SUPFAM" id="SSF51735">
    <property type="entry name" value="NAD(P)-binding Rossmann-fold domains"/>
    <property type="match status" value="1"/>
</dbReference>
<proteinExistence type="inferred from homology"/>
<dbReference type="InterPro" id="IPR020904">
    <property type="entry name" value="Sc_DH/Rdtase_CS"/>
</dbReference>
<reference evidence="4" key="1">
    <citation type="submission" date="2019-03" db="EMBL/GenBank/DDBJ databases">
        <title>Complete Genome Sequence of Serratia marcescens Myophage MTx.</title>
        <authorList>
            <person name="Graham K."/>
            <person name="Freeman M."/>
            <person name="Newkirk H."/>
            <person name="Liu M."/>
            <person name="Ramsey J."/>
            <person name="Cahill J."/>
        </authorList>
    </citation>
    <scope>NUCLEOTIDE SEQUENCE [LARGE SCALE GENOMIC DNA]</scope>
</reference>
<dbReference type="InterPro" id="IPR036291">
    <property type="entry name" value="NAD(P)-bd_dom_sf"/>
</dbReference>
<dbReference type="EMBL" id="MK618717">
    <property type="protein sequence ID" value="QBQ72379.1"/>
    <property type="molecule type" value="Genomic_DNA"/>
</dbReference>
<dbReference type="Gene3D" id="3.40.50.720">
    <property type="entry name" value="NAD(P)-binding Rossmann-like Domain"/>
    <property type="match status" value="1"/>
</dbReference>
<evidence type="ECO:0000256" key="2">
    <source>
        <dbReference type="ARBA" id="ARBA00023002"/>
    </source>
</evidence>
<dbReference type="PRINTS" id="PR00081">
    <property type="entry name" value="GDHRDH"/>
</dbReference>